<evidence type="ECO:0000259" key="2">
    <source>
        <dbReference type="Pfam" id="PF11795"/>
    </source>
</evidence>
<organism evidence="3 4">
    <name type="scientific">Halorhodospira neutriphila</name>
    <dbReference type="NCBI Taxonomy" id="168379"/>
    <lineage>
        <taxon>Bacteria</taxon>
        <taxon>Pseudomonadati</taxon>
        <taxon>Pseudomonadota</taxon>
        <taxon>Gammaproteobacteria</taxon>
        <taxon>Chromatiales</taxon>
        <taxon>Ectothiorhodospiraceae</taxon>
        <taxon>Halorhodospira</taxon>
    </lineage>
</organism>
<reference evidence="3 4" key="1">
    <citation type="journal article" date="2020" name="Microorganisms">
        <title>Osmotic Adaptation and Compatible Solute Biosynthesis of Phototrophic Bacteria as Revealed from Genome Analyses.</title>
        <authorList>
            <person name="Imhoff J.F."/>
            <person name="Rahn T."/>
            <person name="Kunzel S."/>
            <person name="Keller A."/>
            <person name="Neulinger S.C."/>
        </authorList>
    </citation>
    <scope>NUCLEOTIDE SEQUENCE [LARGE SCALE GENOMIC DNA]</scope>
    <source>
        <strain evidence="3 4">DSM 15116</strain>
    </source>
</reference>
<accession>A0ABS1E662</accession>
<dbReference type="RefSeq" id="WP_338034588.1">
    <property type="nucleotide sequence ID" value="NZ_NRSH01000043.1"/>
</dbReference>
<protein>
    <submittedName>
        <fullName evidence="3">Uncharacterized protein</fullName>
    </submittedName>
</protein>
<dbReference type="Pfam" id="PF11795">
    <property type="entry name" value="DUF3322"/>
    <property type="match status" value="1"/>
</dbReference>
<keyword evidence="4" id="KW-1185">Reference proteome</keyword>
<evidence type="ECO:0000259" key="1">
    <source>
        <dbReference type="Pfam" id="PF09983"/>
    </source>
</evidence>
<evidence type="ECO:0000313" key="4">
    <source>
        <dbReference type="Proteomes" id="UP000738126"/>
    </source>
</evidence>
<evidence type="ECO:0000313" key="3">
    <source>
        <dbReference type="EMBL" id="MBK1726448.1"/>
    </source>
</evidence>
<feature type="domain" description="Wadjet protein JetD C-terminal" evidence="1">
    <location>
        <begin position="123"/>
        <end position="181"/>
    </location>
</feature>
<sequence>MGFPASSAASGLEHAEEWPQLLAVCAWFRDHPRPGIYLRQLDIPGVDTKFIESRRRLLGELLDLVLPAEAVDTRYTGARGFEARYGLRQAPTRVRLRLLDPELAIRGLTDLAVPVEELARLDLAAHRHLCVPDPRGEPGAAPPERLTHEEAATFAELQAGDAKAGPLRLEQERIGMGWAEGRIRGSRWYYQL</sequence>
<proteinExistence type="predicted"/>
<gene>
    <name evidence="3" type="ORF">CKO13_05315</name>
</gene>
<dbReference type="EMBL" id="NRSH01000043">
    <property type="protein sequence ID" value="MBK1726448.1"/>
    <property type="molecule type" value="Genomic_DNA"/>
</dbReference>
<name>A0ABS1E662_9GAMM</name>
<feature type="domain" description="DUF3322" evidence="2">
    <location>
        <begin position="12"/>
        <end position="63"/>
    </location>
</feature>
<comment type="caution">
    <text evidence="3">The sequence shown here is derived from an EMBL/GenBank/DDBJ whole genome shotgun (WGS) entry which is preliminary data.</text>
</comment>
<dbReference type="InterPro" id="IPR024534">
    <property type="entry name" value="JetD_C"/>
</dbReference>
<dbReference type="Pfam" id="PF09983">
    <property type="entry name" value="JetD_C"/>
    <property type="match status" value="1"/>
</dbReference>
<dbReference type="Proteomes" id="UP000738126">
    <property type="component" value="Unassembled WGS sequence"/>
</dbReference>
<dbReference type="InterPro" id="IPR024537">
    <property type="entry name" value="DUF3322"/>
</dbReference>